<keyword evidence="3" id="KW-1185">Reference proteome</keyword>
<dbReference type="InterPro" id="IPR022251">
    <property type="entry name" value="DUF3774_wound-induced"/>
</dbReference>
<protein>
    <recommendedName>
        <fullName evidence="4">Wound-responsive family protein</fullName>
    </recommendedName>
</protein>
<proteinExistence type="predicted"/>
<name>A0A0K9P1K2_ZOSMR</name>
<dbReference type="Pfam" id="PF12609">
    <property type="entry name" value="DUF3774"/>
    <property type="match status" value="1"/>
</dbReference>
<evidence type="ECO:0008006" key="4">
    <source>
        <dbReference type="Google" id="ProtNLM"/>
    </source>
</evidence>
<dbReference type="OrthoDB" id="767544at2759"/>
<feature type="compositionally biased region" description="Low complexity" evidence="1">
    <location>
        <begin position="51"/>
        <end position="78"/>
    </location>
</feature>
<dbReference type="Proteomes" id="UP000036987">
    <property type="component" value="Unassembled WGS sequence"/>
</dbReference>
<comment type="caution">
    <text evidence="2">The sequence shown here is derived from an EMBL/GenBank/DDBJ whole genome shotgun (WGS) entry which is preliminary data.</text>
</comment>
<sequence>MVVAVVSKAGNSWTAAAGVAAVEALKDQVGLCRWNYALRSVHQYAKNSLVTSSTPSTGKLSSSSPVSVQGVKSGSGKTANCNQSRKLSGLKDHSDVSRCIDKEKREAEKAENIMHLVCWGPK</sequence>
<evidence type="ECO:0000313" key="2">
    <source>
        <dbReference type="EMBL" id="KMZ62859.1"/>
    </source>
</evidence>
<evidence type="ECO:0000313" key="3">
    <source>
        <dbReference type="Proteomes" id="UP000036987"/>
    </source>
</evidence>
<dbReference type="AlphaFoldDB" id="A0A0K9P1K2"/>
<evidence type="ECO:0000256" key="1">
    <source>
        <dbReference type="SAM" id="MobiDB-lite"/>
    </source>
</evidence>
<dbReference type="PANTHER" id="PTHR33090">
    <property type="entry name" value="DUF3774 DOMAIN PROTEIN-RELATED"/>
    <property type="match status" value="1"/>
</dbReference>
<organism evidence="2 3">
    <name type="scientific">Zostera marina</name>
    <name type="common">Eelgrass</name>
    <dbReference type="NCBI Taxonomy" id="29655"/>
    <lineage>
        <taxon>Eukaryota</taxon>
        <taxon>Viridiplantae</taxon>
        <taxon>Streptophyta</taxon>
        <taxon>Embryophyta</taxon>
        <taxon>Tracheophyta</taxon>
        <taxon>Spermatophyta</taxon>
        <taxon>Magnoliopsida</taxon>
        <taxon>Liliopsida</taxon>
        <taxon>Zosteraceae</taxon>
        <taxon>Zostera</taxon>
    </lineage>
</organism>
<reference evidence="3" key="1">
    <citation type="journal article" date="2016" name="Nature">
        <title>The genome of the seagrass Zostera marina reveals angiosperm adaptation to the sea.</title>
        <authorList>
            <person name="Olsen J.L."/>
            <person name="Rouze P."/>
            <person name="Verhelst B."/>
            <person name="Lin Y.-C."/>
            <person name="Bayer T."/>
            <person name="Collen J."/>
            <person name="Dattolo E."/>
            <person name="De Paoli E."/>
            <person name="Dittami S."/>
            <person name="Maumus F."/>
            <person name="Michel G."/>
            <person name="Kersting A."/>
            <person name="Lauritano C."/>
            <person name="Lohaus R."/>
            <person name="Toepel M."/>
            <person name="Tonon T."/>
            <person name="Vanneste K."/>
            <person name="Amirebrahimi M."/>
            <person name="Brakel J."/>
            <person name="Bostroem C."/>
            <person name="Chovatia M."/>
            <person name="Grimwood J."/>
            <person name="Jenkins J.W."/>
            <person name="Jueterbock A."/>
            <person name="Mraz A."/>
            <person name="Stam W.T."/>
            <person name="Tice H."/>
            <person name="Bornberg-Bauer E."/>
            <person name="Green P.J."/>
            <person name="Pearson G.A."/>
            <person name="Procaccini G."/>
            <person name="Duarte C.M."/>
            <person name="Schmutz J."/>
            <person name="Reusch T.B.H."/>
            <person name="Van de Peer Y."/>
        </authorList>
    </citation>
    <scope>NUCLEOTIDE SEQUENCE [LARGE SCALE GENOMIC DNA]</scope>
    <source>
        <strain evidence="3">cv. Finnish</strain>
    </source>
</reference>
<dbReference type="EMBL" id="LFYR01001305">
    <property type="protein sequence ID" value="KMZ62859.1"/>
    <property type="molecule type" value="Genomic_DNA"/>
</dbReference>
<accession>A0A0K9P1K2</accession>
<feature type="region of interest" description="Disordered" evidence="1">
    <location>
        <begin position="49"/>
        <end position="93"/>
    </location>
</feature>
<dbReference type="OMA" id="TANCNQS"/>
<gene>
    <name evidence="2" type="ORF">ZOSMA_43G00410</name>
</gene>